<evidence type="ECO:0000256" key="6">
    <source>
        <dbReference type="SAM" id="MobiDB-lite"/>
    </source>
</evidence>
<dbReference type="InterPro" id="IPR003156">
    <property type="entry name" value="DHHA1_dom"/>
</dbReference>
<evidence type="ECO:0000313" key="10">
    <source>
        <dbReference type="EMBL" id="TDK23410.1"/>
    </source>
</evidence>
<dbReference type="InterPro" id="IPR051673">
    <property type="entry name" value="SSDNA_exonuclease_RecJ"/>
</dbReference>
<dbReference type="NCBIfam" id="TIGR00644">
    <property type="entry name" value="recJ"/>
    <property type="match status" value="1"/>
</dbReference>
<feature type="domain" description="DDH" evidence="7">
    <location>
        <begin position="75"/>
        <end position="232"/>
    </location>
</feature>
<dbReference type="GO" id="GO:0008409">
    <property type="term" value="F:5'-3' exonuclease activity"/>
    <property type="evidence" value="ECO:0007669"/>
    <property type="project" value="InterPro"/>
</dbReference>
<dbReference type="PANTHER" id="PTHR30255:SF2">
    <property type="entry name" value="SINGLE-STRANDED-DNA-SPECIFIC EXONUCLEASE RECJ"/>
    <property type="match status" value="1"/>
</dbReference>
<proteinExistence type="inferred from homology"/>
<dbReference type="InterPro" id="IPR004610">
    <property type="entry name" value="RecJ"/>
</dbReference>
<dbReference type="SUPFAM" id="SSF64182">
    <property type="entry name" value="DHH phosphoesterases"/>
    <property type="match status" value="1"/>
</dbReference>
<gene>
    <name evidence="10" type="primary">recJ</name>
    <name evidence="10" type="ORF">E2F46_10850</name>
</gene>
<keyword evidence="3" id="KW-0540">Nuclease</keyword>
<evidence type="ECO:0000256" key="2">
    <source>
        <dbReference type="ARBA" id="ARBA00019841"/>
    </source>
</evidence>
<comment type="similarity">
    <text evidence="1">Belongs to the RecJ family.</text>
</comment>
<reference evidence="10 11" key="1">
    <citation type="submission" date="2019-03" db="EMBL/GenBank/DDBJ databases">
        <title>Luteimonas zhaokaii sp.nov., isolated from the rectal contents of Plateau pika in Yushu, Qinghai Province, China.</title>
        <authorList>
            <person name="Zhang G."/>
        </authorList>
    </citation>
    <scope>NUCLEOTIDE SEQUENCE [LARGE SCALE GENOMIC DNA]</scope>
    <source>
        <strain evidence="10 11">B9</strain>
    </source>
</reference>
<dbReference type="InterPro" id="IPR038763">
    <property type="entry name" value="DHH_sf"/>
</dbReference>
<evidence type="ECO:0000256" key="1">
    <source>
        <dbReference type="ARBA" id="ARBA00005915"/>
    </source>
</evidence>
<dbReference type="GO" id="GO:0006281">
    <property type="term" value="P:DNA repair"/>
    <property type="evidence" value="ECO:0007669"/>
    <property type="project" value="InterPro"/>
</dbReference>
<organism evidence="10 11">
    <name type="scientific">Luteimonas aestuarii</name>
    <dbReference type="NCBI Taxonomy" id="453837"/>
    <lineage>
        <taxon>Bacteria</taxon>
        <taxon>Pseudomonadati</taxon>
        <taxon>Pseudomonadota</taxon>
        <taxon>Gammaproteobacteria</taxon>
        <taxon>Lysobacterales</taxon>
        <taxon>Lysobacteraceae</taxon>
        <taxon>Luteimonas</taxon>
    </lineage>
</organism>
<evidence type="ECO:0000259" key="9">
    <source>
        <dbReference type="Pfam" id="PF17768"/>
    </source>
</evidence>
<evidence type="ECO:0000256" key="5">
    <source>
        <dbReference type="ARBA" id="ARBA00022839"/>
    </source>
</evidence>
<comment type="caution">
    <text evidence="10">The sequence shown here is derived from an EMBL/GenBank/DDBJ whole genome shotgun (WGS) entry which is preliminary data.</text>
</comment>
<keyword evidence="4" id="KW-0378">Hydrolase</keyword>
<dbReference type="Gene3D" id="3.90.1640.30">
    <property type="match status" value="1"/>
</dbReference>
<evidence type="ECO:0000256" key="3">
    <source>
        <dbReference type="ARBA" id="ARBA00022722"/>
    </source>
</evidence>
<dbReference type="EMBL" id="SMTF01000008">
    <property type="protein sequence ID" value="TDK23410.1"/>
    <property type="molecule type" value="Genomic_DNA"/>
</dbReference>
<evidence type="ECO:0000259" key="8">
    <source>
        <dbReference type="Pfam" id="PF02272"/>
    </source>
</evidence>
<feature type="domain" description="DHHA1" evidence="8">
    <location>
        <begin position="357"/>
        <end position="455"/>
    </location>
</feature>
<keyword evidence="5 10" id="KW-0269">Exonuclease</keyword>
<dbReference type="PANTHER" id="PTHR30255">
    <property type="entry name" value="SINGLE-STRANDED-DNA-SPECIFIC EXONUCLEASE RECJ"/>
    <property type="match status" value="1"/>
</dbReference>
<dbReference type="GO" id="GO:0006310">
    <property type="term" value="P:DNA recombination"/>
    <property type="evidence" value="ECO:0007669"/>
    <property type="project" value="InterPro"/>
</dbReference>
<dbReference type="Pfam" id="PF02272">
    <property type="entry name" value="DHHA1"/>
    <property type="match status" value="1"/>
</dbReference>
<dbReference type="GO" id="GO:0003676">
    <property type="term" value="F:nucleic acid binding"/>
    <property type="evidence" value="ECO:0007669"/>
    <property type="project" value="InterPro"/>
</dbReference>
<name>A0A4R5TLE9_9GAMM</name>
<evidence type="ECO:0000313" key="11">
    <source>
        <dbReference type="Proteomes" id="UP000294796"/>
    </source>
</evidence>
<dbReference type="Pfam" id="PF17768">
    <property type="entry name" value="RecJ_OB"/>
    <property type="match status" value="1"/>
</dbReference>
<feature type="domain" description="RecJ OB" evidence="9">
    <location>
        <begin position="471"/>
        <end position="572"/>
    </location>
</feature>
<evidence type="ECO:0000259" key="7">
    <source>
        <dbReference type="Pfam" id="PF01368"/>
    </source>
</evidence>
<dbReference type="InterPro" id="IPR001667">
    <property type="entry name" value="DDH_dom"/>
</dbReference>
<dbReference type="Proteomes" id="UP000294796">
    <property type="component" value="Unassembled WGS sequence"/>
</dbReference>
<dbReference type="AlphaFoldDB" id="A0A4R5TLE9"/>
<accession>A0A4R5TLE9</accession>
<keyword evidence="11" id="KW-1185">Reference proteome</keyword>
<dbReference type="Gene3D" id="3.10.310.30">
    <property type="match status" value="1"/>
</dbReference>
<dbReference type="FunFam" id="3.90.1640.30:FF:000001">
    <property type="entry name" value="Single-stranded-DNA-specific exonuclease RecJ"/>
    <property type="match status" value="1"/>
</dbReference>
<dbReference type="OrthoDB" id="9809852at2"/>
<dbReference type="InterPro" id="IPR041122">
    <property type="entry name" value="RecJ_OB"/>
</dbReference>
<evidence type="ECO:0000256" key="4">
    <source>
        <dbReference type="ARBA" id="ARBA00022801"/>
    </source>
</evidence>
<sequence>MSAIGPRIRRRDPVQPIDGWGEDVLPLLRRVYTARGISDPTHAKPSASQLLPPDALGGIEAATSLLVEAIAARKRILVVGDFDADGATACAVAVRGLRMLGASDVVHAVPNRIVHGYGLSEALVAELVPLAPSLLVTVDHGIACHAGVTAAKRHGWQVLVTDHHLPGEALPPADAIVNPNLPGDAFPSKTLAGVGVVFYVLLALRRRLREAGVPGSVDADLASLLDLVAVGTVADLVPLDANNRALVAAGLRRLRAGRGCPGLNALIDVSGRNAATLTAGDIGFAVAPRINAAGRLEDMALGIECLLADDATRARELAEILHGINAERRGVQQLMLEDAEAALATRALDGAHAAPVAVCLHDADWHPGIVGLVASKVKEQLHRPVVAFAPSEPGSAQLRGSARSIPGLHIRDALAAVDVAHPGLITKFGGHAMAAGLTLQADRYDAFAIAFRDAVASLVAPDLLQAELLSDGELSAEEFTRRHADALRDGGPWGQGFPEPLFDGVFEVLDTRIVGERHLKLSLRCEGVRDALNAIDFGGGSGEAPCGHVRLAYRLAADDWRGARAIQLIVEHREPARGGQGASGSRQAFAPAQAEQRPQWRNATHDLVSGETQPEGEQDQ</sequence>
<dbReference type="Pfam" id="PF01368">
    <property type="entry name" value="DHH"/>
    <property type="match status" value="1"/>
</dbReference>
<protein>
    <recommendedName>
        <fullName evidence="2">Single-stranded-DNA-specific exonuclease RecJ</fullName>
    </recommendedName>
</protein>
<feature type="region of interest" description="Disordered" evidence="6">
    <location>
        <begin position="574"/>
        <end position="620"/>
    </location>
</feature>